<proteinExistence type="predicted"/>
<dbReference type="SFLD" id="SFLDG01060">
    <property type="entry name" value="BATS_domain_containing"/>
    <property type="match status" value="1"/>
</dbReference>
<dbReference type="AlphaFoldDB" id="A0A840UMU6"/>
<evidence type="ECO:0000256" key="4">
    <source>
        <dbReference type="ARBA" id="ARBA00023004"/>
    </source>
</evidence>
<keyword evidence="3" id="KW-0479">Metal-binding</keyword>
<name>A0A840UMU6_9FIRM</name>
<keyword evidence="4 7" id="KW-0408">Iron</keyword>
<dbReference type="GO" id="GO:0004076">
    <property type="term" value="F:biotin synthase activity"/>
    <property type="evidence" value="ECO:0007669"/>
    <property type="project" value="UniProtKB-EC"/>
</dbReference>
<keyword evidence="2 7" id="KW-0949">S-adenosyl-L-methionine</keyword>
<dbReference type="InterPro" id="IPR007197">
    <property type="entry name" value="rSAM"/>
</dbReference>
<reference evidence="10 11" key="1">
    <citation type="submission" date="2020-08" db="EMBL/GenBank/DDBJ databases">
        <title>Genomic Encyclopedia of Type Strains, Phase IV (KMG-IV): sequencing the most valuable type-strain genomes for metagenomic binning, comparative biology and taxonomic classification.</title>
        <authorList>
            <person name="Goeker M."/>
        </authorList>
    </citation>
    <scope>NUCLEOTIDE SEQUENCE [LARGE SCALE GENOMIC DNA]</scope>
    <source>
        <strain evidence="10 11">DSM 24661</strain>
    </source>
</reference>
<feature type="binding site" evidence="8">
    <location>
        <position position="177"/>
    </location>
    <ligand>
        <name>S-adenosyl-L-methionine</name>
        <dbReference type="ChEBI" id="CHEBI:59789"/>
    </ligand>
</feature>
<dbReference type="SUPFAM" id="SSF102114">
    <property type="entry name" value="Radical SAM enzymes"/>
    <property type="match status" value="1"/>
</dbReference>
<organism evidence="10 11">
    <name type="scientific">Pectinatus brassicae</name>
    <dbReference type="NCBI Taxonomy" id="862415"/>
    <lineage>
        <taxon>Bacteria</taxon>
        <taxon>Bacillati</taxon>
        <taxon>Bacillota</taxon>
        <taxon>Negativicutes</taxon>
        <taxon>Selenomonadales</taxon>
        <taxon>Selenomonadaceae</taxon>
        <taxon>Pectinatus</taxon>
    </lineage>
</organism>
<dbReference type="SFLD" id="SFLDG01280">
    <property type="entry name" value="HydE/PylB-like"/>
    <property type="match status" value="1"/>
</dbReference>
<dbReference type="Pfam" id="PF04055">
    <property type="entry name" value="Radical_SAM"/>
    <property type="match status" value="1"/>
</dbReference>
<keyword evidence="10" id="KW-0808">Transferase</keyword>
<dbReference type="SMART" id="SM00876">
    <property type="entry name" value="BATS"/>
    <property type="match status" value="1"/>
</dbReference>
<feature type="binding site" evidence="8">
    <location>
        <position position="158"/>
    </location>
    <ligand>
        <name>S-adenosyl-L-methionine</name>
        <dbReference type="ChEBI" id="CHEBI:59789"/>
    </ligand>
</feature>
<feature type="binding site" evidence="7">
    <location>
        <position position="64"/>
    </location>
    <ligand>
        <name>[4Fe-4S] cluster</name>
        <dbReference type="ChEBI" id="CHEBI:49883"/>
        <note>4Fe-4S-S-AdoMet</note>
    </ligand>
</feature>
<keyword evidence="1 7" id="KW-0004">4Fe-4S</keyword>
<dbReference type="InterPro" id="IPR010722">
    <property type="entry name" value="BATS_dom"/>
</dbReference>
<dbReference type="InterPro" id="IPR058240">
    <property type="entry name" value="rSAM_sf"/>
</dbReference>
<feature type="binding site" evidence="8">
    <location>
        <position position="133"/>
    </location>
    <ligand>
        <name>(3R)-3-methyl-D-ornithine</name>
        <dbReference type="ChEBI" id="CHEBI:64642"/>
    </ligand>
</feature>
<dbReference type="SFLD" id="SFLDS00029">
    <property type="entry name" value="Radical_SAM"/>
    <property type="match status" value="1"/>
</dbReference>
<comment type="caution">
    <text evidence="10">The sequence shown here is derived from an EMBL/GenBank/DDBJ whole genome shotgun (WGS) entry which is preliminary data.</text>
</comment>
<evidence type="ECO:0000256" key="5">
    <source>
        <dbReference type="ARBA" id="ARBA00023014"/>
    </source>
</evidence>
<dbReference type="PANTHER" id="PTHR43726">
    <property type="entry name" value="3-METHYLORNITHINE SYNTHASE"/>
    <property type="match status" value="1"/>
</dbReference>
<dbReference type="CDD" id="cd01335">
    <property type="entry name" value="Radical_SAM"/>
    <property type="match status" value="1"/>
</dbReference>
<dbReference type="RefSeq" id="WP_183863415.1">
    <property type="nucleotide sequence ID" value="NZ_JACHFH010000056.1"/>
</dbReference>
<dbReference type="SMART" id="SM00729">
    <property type="entry name" value="Elp3"/>
    <property type="match status" value="1"/>
</dbReference>
<dbReference type="InterPro" id="IPR024021">
    <property type="entry name" value="FeFe-hyd_HydE_rSAM"/>
</dbReference>
<comment type="cofactor">
    <cofactor evidence="6">
        <name>[2Fe-2S] cluster</name>
        <dbReference type="ChEBI" id="CHEBI:190135"/>
    </cofactor>
</comment>
<feature type="domain" description="Radical SAM core" evidence="9">
    <location>
        <begin position="46"/>
        <end position="265"/>
    </location>
</feature>
<dbReference type="InterPro" id="IPR034422">
    <property type="entry name" value="HydE/PylB-like"/>
</dbReference>
<dbReference type="SFLD" id="SFLDG01082">
    <property type="entry name" value="B12-binding_domain_containing"/>
    <property type="match status" value="1"/>
</dbReference>
<dbReference type="GO" id="GO:0051539">
    <property type="term" value="F:4 iron, 4 sulfur cluster binding"/>
    <property type="evidence" value="ECO:0007669"/>
    <property type="project" value="UniProtKB-KW"/>
</dbReference>
<evidence type="ECO:0000256" key="7">
    <source>
        <dbReference type="PIRSR" id="PIRSR004762-1"/>
    </source>
</evidence>
<keyword evidence="5 7" id="KW-0411">Iron-sulfur</keyword>
<sequence>MNDLIKKAQQLHSLTLEEIIYLLQQKNNEEELAQAADIIRQKYVGDGIHLRGLIEFSNICRQNCLYCGLRRDNKKIERYRLNDQMIVEMAKKAKNYGYKTVVLQSGEDVFFTAGMLADIVKKIKEMDLAVTLSIGERSFEEYEILKKAGADRFLLRIETTDEKLYDKMDPGMSFINRRRCLADLKKLNYEVGTGCLVGLPGQSMESLANDILFFQQIDADMIGIGPLIPNEDTPLAKVKSGDFSLTRKMVALIRLLLPEANIPATTAMETLQPNARTIILCSGANVVMPNVTEGDYRRKYALYPGKICVADTPEQCRSCMGNKISSIGRYISTDKGFRQRNI</sequence>
<evidence type="ECO:0000313" key="11">
    <source>
        <dbReference type="Proteomes" id="UP000559117"/>
    </source>
</evidence>
<evidence type="ECO:0000256" key="2">
    <source>
        <dbReference type="ARBA" id="ARBA00022691"/>
    </source>
</evidence>
<dbReference type="GO" id="GO:0044272">
    <property type="term" value="P:sulfur compound biosynthetic process"/>
    <property type="evidence" value="ECO:0007669"/>
    <property type="project" value="UniProtKB-ARBA"/>
</dbReference>
<evidence type="ECO:0000259" key="9">
    <source>
        <dbReference type="PROSITE" id="PS51918"/>
    </source>
</evidence>
<evidence type="ECO:0000256" key="6">
    <source>
        <dbReference type="ARBA" id="ARBA00034078"/>
    </source>
</evidence>
<evidence type="ECO:0000256" key="1">
    <source>
        <dbReference type="ARBA" id="ARBA00022485"/>
    </source>
</evidence>
<dbReference type="PIRSF" id="PIRSF004762">
    <property type="entry name" value="CHP00423"/>
    <property type="match status" value="1"/>
</dbReference>
<dbReference type="PANTHER" id="PTHR43726:SF1">
    <property type="entry name" value="BIOTIN SYNTHASE"/>
    <property type="match status" value="1"/>
</dbReference>
<keyword evidence="11" id="KW-1185">Reference proteome</keyword>
<dbReference type="GO" id="GO:0042364">
    <property type="term" value="P:water-soluble vitamin biosynthetic process"/>
    <property type="evidence" value="ECO:0007669"/>
    <property type="project" value="UniProtKB-ARBA"/>
</dbReference>
<comment type="cofactor">
    <cofactor evidence="7">
        <name>[4Fe-4S] cluster</name>
        <dbReference type="ChEBI" id="CHEBI:49883"/>
    </cofactor>
    <text evidence="7">Binds 1 [4Fe-4S] cluster. The cluster is coordinated with 3 cysteines and an exchangeable S-adenosyl-L-methionine.</text>
</comment>
<evidence type="ECO:0000256" key="3">
    <source>
        <dbReference type="ARBA" id="ARBA00022723"/>
    </source>
</evidence>
<dbReference type="Proteomes" id="UP000559117">
    <property type="component" value="Unassembled WGS sequence"/>
</dbReference>
<dbReference type="NCBIfam" id="TIGR03956">
    <property type="entry name" value="rSAM_HydE"/>
    <property type="match status" value="1"/>
</dbReference>
<protein>
    <submittedName>
        <fullName evidence="10">Biotin synthase</fullName>
        <ecNumber evidence="10">2.8.1.6</ecNumber>
    </submittedName>
</protein>
<dbReference type="SFLD" id="SFLDF00348">
    <property type="entry name" value="FeFe_hydrogenase_maturase_(Hyd"/>
    <property type="match status" value="1"/>
</dbReference>
<gene>
    <name evidence="10" type="ORF">HNR32_002692</name>
</gene>
<evidence type="ECO:0000313" key="10">
    <source>
        <dbReference type="EMBL" id="MBB5337530.1"/>
    </source>
</evidence>
<dbReference type="InterPro" id="IPR013785">
    <property type="entry name" value="Aldolase_TIM"/>
</dbReference>
<dbReference type="Gene3D" id="3.20.20.70">
    <property type="entry name" value="Aldolase class I"/>
    <property type="match status" value="1"/>
</dbReference>
<evidence type="ECO:0000256" key="8">
    <source>
        <dbReference type="PIRSR" id="PIRSR004762-2"/>
    </source>
</evidence>
<dbReference type="EMBL" id="JACHFH010000056">
    <property type="protein sequence ID" value="MBB5337530.1"/>
    <property type="molecule type" value="Genomic_DNA"/>
</dbReference>
<dbReference type="EC" id="2.8.1.6" evidence="10"/>
<feature type="binding site" evidence="7">
    <location>
        <position position="67"/>
    </location>
    <ligand>
        <name>[4Fe-4S] cluster</name>
        <dbReference type="ChEBI" id="CHEBI:49883"/>
        <note>4Fe-4S-S-AdoMet</note>
    </ligand>
</feature>
<accession>A0A840UMU6</accession>
<dbReference type="InterPro" id="IPR006638">
    <property type="entry name" value="Elp3/MiaA/NifB-like_rSAM"/>
</dbReference>
<dbReference type="PROSITE" id="PS51918">
    <property type="entry name" value="RADICAL_SAM"/>
    <property type="match status" value="1"/>
</dbReference>
<feature type="binding site" evidence="7">
    <location>
        <position position="60"/>
    </location>
    <ligand>
        <name>[4Fe-4S] cluster</name>
        <dbReference type="ChEBI" id="CHEBI:49883"/>
        <note>4Fe-4S-S-AdoMet</note>
    </ligand>
</feature>
<dbReference type="GO" id="GO:0046872">
    <property type="term" value="F:metal ion binding"/>
    <property type="evidence" value="ECO:0007669"/>
    <property type="project" value="UniProtKB-KW"/>
</dbReference>